<keyword evidence="1" id="KW-0472">Membrane</keyword>
<dbReference type="SUPFAM" id="SSF53590">
    <property type="entry name" value="Nucleoside hydrolase"/>
    <property type="match status" value="1"/>
</dbReference>
<accession>A0A9J6AU07</accession>
<evidence type="ECO:0000313" key="3">
    <source>
        <dbReference type="Proteomes" id="UP000824120"/>
    </source>
</evidence>
<gene>
    <name evidence="2" type="ORF">H5410_013248</name>
</gene>
<dbReference type="EMBL" id="JACXVP010000002">
    <property type="protein sequence ID" value="KAG5628030.1"/>
    <property type="molecule type" value="Genomic_DNA"/>
</dbReference>
<organism evidence="2 3">
    <name type="scientific">Solanum commersonii</name>
    <name type="common">Commerson's wild potato</name>
    <name type="synonym">Commerson's nightshade</name>
    <dbReference type="NCBI Taxonomy" id="4109"/>
    <lineage>
        <taxon>Eukaryota</taxon>
        <taxon>Viridiplantae</taxon>
        <taxon>Streptophyta</taxon>
        <taxon>Embryophyta</taxon>
        <taxon>Tracheophyta</taxon>
        <taxon>Spermatophyta</taxon>
        <taxon>Magnoliopsida</taxon>
        <taxon>eudicotyledons</taxon>
        <taxon>Gunneridae</taxon>
        <taxon>Pentapetalae</taxon>
        <taxon>asterids</taxon>
        <taxon>lamiids</taxon>
        <taxon>Solanales</taxon>
        <taxon>Solanaceae</taxon>
        <taxon>Solanoideae</taxon>
        <taxon>Solaneae</taxon>
        <taxon>Solanum</taxon>
    </lineage>
</organism>
<proteinExistence type="predicted"/>
<comment type="caution">
    <text evidence="2">The sequence shown here is derived from an EMBL/GenBank/DDBJ whole genome shotgun (WGS) entry which is preliminary data.</text>
</comment>
<dbReference type="GO" id="GO:0016799">
    <property type="term" value="F:hydrolase activity, hydrolyzing N-glycosyl compounds"/>
    <property type="evidence" value="ECO:0007669"/>
    <property type="project" value="InterPro"/>
</dbReference>
<evidence type="ECO:0000256" key="1">
    <source>
        <dbReference type="SAM" id="Phobius"/>
    </source>
</evidence>
<sequence>MLFLGLLHRIIFMNFLFVTIFFNGVESFNRILLDTDVDTDDFFALFYILKLNRSEIDLKGKKLKYTY</sequence>
<keyword evidence="3" id="KW-1185">Reference proteome</keyword>
<protein>
    <submittedName>
        <fullName evidence="2">Uncharacterized protein</fullName>
    </submittedName>
</protein>
<dbReference type="AlphaFoldDB" id="A0A9J6AU07"/>
<keyword evidence="1" id="KW-1133">Transmembrane helix</keyword>
<evidence type="ECO:0000313" key="2">
    <source>
        <dbReference type="EMBL" id="KAG5628030.1"/>
    </source>
</evidence>
<reference evidence="2 3" key="1">
    <citation type="submission" date="2020-09" db="EMBL/GenBank/DDBJ databases">
        <title>De no assembly of potato wild relative species, Solanum commersonii.</title>
        <authorList>
            <person name="Cho K."/>
        </authorList>
    </citation>
    <scope>NUCLEOTIDE SEQUENCE [LARGE SCALE GENOMIC DNA]</scope>
    <source>
        <strain evidence="2">LZ3.2</strain>
        <tissue evidence="2">Leaf</tissue>
    </source>
</reference>
<dbReference type="InterPro" id="IPR036452">
    <property type="entry name" value="Ribo_hydro-like"/>
</dbReference>
<name>A0A9J6AU07_SOLCO</name>
<keyword evidence="1" id="KW-0812">Transmembrane</keyword>
<feature type="transmembrane region" description="Helical" evidence="1">
    <location>
        <begin position="6"/>
        <end position="25"/>
    </location>
</feature>
<dbReference type="Proteomes" id="UP000824120">
    <property type="component" value="Chromosome 2"/>
</dbReference>